<dbReference type="InterPro" id="IPR009057">
    <property type="entry name" value="Homeodomain-like_sf"/>
</dbReference>
<dbReference type="PRINTS" id="PR00032">
    <property type="entry name" value="HTHARAC"/>
</dbReference>
<dbReference type="PROSITE" id="PS01124">
    <property type="entry name" value="HTH_ARAC_FAMILY_2"/>
    <property type="match status" value="1"/>
</dbReference>
<evidence type="ECO:0000259" key="4">
    <source>
        <dbReference type="PROSITE" id="PS01124"/>
    </source>
</evidence>
<protein>
    <submittedName>
        <fullName evidence="5">AraC family transcriptional regulator</fullName>
    </submittedName>
</protein>
<keyword evidence="6" id="KW-1185">Reference proteome</keyword>
<dbReference type="InterPro" id="IPR018060">
    <property type="entry name" value="HTH_AraC"/>
</dbReference>
<evidence type="ECO:0000256" key="2">
    <source>
        <dbReference type="ARBA" id="ARBA00023125"/>
    </source>
</evidence>
<keyword evidence="2" id="KW-0238">DNA-binding</keyword>
<dbReference type="PANTHER" id="PTHR43280:SF2">
    <property type="entry name" value="HTH-TYPE TRANSCRIPTIONAL REGULATOR EXSA"/>
    <property type="match status" value="1"/>
</dbReference>
<feature type="domain" description="HTH araC/xylS-type" evidence="4">
    <location>
        <begin position="187"/>
        <end position="285"/>
    </location>
</feature>
<proteinExistence type="predicted"/>
<accession>A0A368Y126</accession>
<comment type="caution">
    <text evidence="5">The sequence shown here is derived from an EMBL/GenBank/DDBJ whole genome shotgun (WGS) entry which is preliminary data.</text>
</comment>
<dbReference type="PANTHER" id="PTHR43280">
    <property type="entry name" value="ARAC-FAMILY TRANSCRIPTIONAL REGULATOR"/>
    <property type="match status" value="1"/>
</dbReference>
<keyword evidence="1" id="KW-0805">Transcription regulation</keyword>
<dbReference type="AlphaFoldDB" id="A0A368Y126"/>
<dbReference type="OrthoDB" id="192171at2"/>
<evidence type="ECO:0000313" key="5">
    <source>
        <dbReference type="EMBL" id="RCW71954.1"/>
    </source>
</evidence>
<organism evidence="5 6">
    <name type="scientific">Saliterribacillus persicus</name>
    <dbReference type="NCBI Taxonomy" id="930114"/>
    <lineage>
        <taxon>Bacteria</taxon>
        <taxon>Bacillati</taxon>
        <taxon>Bacillota</taxon>
        <taxon>Bacilli</taxon>
        <taxon>Bacillales</taxon>
        <taxon>Bacillaceae</taxon>
        <taxon>Saliterribacillus</taxon>
    </lineage>
</organism>
<dbReference type="EMBL" id="QPJJ01000005">
    <property type="protein sequence ID" value="RCW71954.1"/>
    <property type="molecule type" value="Genomic_DNA"/>
</dbReference>
<evidence type="ECO:0000256" key="3">
    <source>
        <dbReference type="ARBA" id="ARBA00023163"/>
    </source>
</evidence>
<dbReference type="RefSeq" id="WP_114352507.1">
    <property type="nucleotide sequence ID" value="NZ_QPJJ01000005.1"/>
</dbReference>
<reference evidence="5 6" key="1">
    <citation type="submission" date="2018-07" db="EMBL/GenBank/DDBJ databases">
        <title>Genomic Encyclopedia of Type Strains, Phase IV (KMG-IV): sequencing the most valuable type-strain genomes for metagenomic binning, comparative biology and taxonomic classification.</title>
        <authorList>
            <person name="Goeker M."/>
        </authorList>
    </citation>
    <scope>NUCLEOTIDE SEQUENCE [LARGE SCALE GENOMIC DNA]</scope>
    <source>
        <strain evidence="5 6">DSM 27696</strain>
    </source>
</reference>
<dbReference type="SUPFAM" id="SSF46689">
    <property type="entry name" value="Homeodomain-like"/>
    <property type="match status" value="2"/>
</dbReference>
<dbReference type="SUPFAM" id="SSF51215">
    <property type="entry name" value="Regulatory protein AraC"/>
    <property type="match status" value="1"/>
</dbReference>
<gene>
    <name evidence="5" type="ORF">DFR57_105138</name>
</gene>
<dbReference type="GO" id="GO:0003700">
    <property type="term" value="F:DNA-binding transcription factor activity"/>
    <property type="evidence" value="ECO:0007669"/>
    <property type="project" value="InterPro"/>
</dbReference>
<name>A0A368Y126_9BACI</name>
<dbReference type="InterPro" id="IPR020449">
    <property type="entry name" value="Tscrpt_reg_AraC-type_HTH"/>
</dbReference>
<keyword evidence="3" id="KW-0804">Transcription</keyword>
<evidence type="ECO:0000313" key="6">
    <source>
        <dbReference type="Proteomes" id="UP000252585"/>
    </source>
</evidence>
<dbReference type="InterPro" id="IPR037923">
    <property type="entry name" value="HTH-like"/>
</dbReference>
<evidence type="ECO:0000256" key="1">
    <source>
        <dbReference type="ARBA" id="ARBA00023015"/>
    </source>
</evidence>
<dbReference type="Gene3D" id="1.10.10.60">
    <property type="entry name" value="Homeodomain-like"/>
    <property type="match status" value="2"/>
</dbReference>
<sequence>MNQIDFPTSQIPMINEIGYIEDRNGVFKHPNRILHEMNVFLYVRKGTLYVEEFGTNYALTEGTFLFLASGLSHSGTKYYQPNTEWYHIHFYNNPRNEIDSKKFYNPFQSQTVIQKEVYEKKVSLPKYGRIDHPLTIEKQCEKLLNFYHSEHPLRPILVGNFTQQLFLDLYLEDVNQNKKIKTRSTVSKIINFIQMNDNSRLTSIDIENEIGMNYSYLSTVFKKHTGKTIREYQQEVLVEKAIHLLKNKYLNISEVSEQLGFSNPYYFSRVFKKVMGVSPKHYLNQTYRNLK</sequence>
<dbReference type="Proteomes" id="UP000252585">
    <property type="component" value="Unassembled WGS sequence"/>
</dbReference>
<dbReference type="Pfam" id="PF12833">
    <property type="entry name" value="HTH_18"/>
    <property type="match status" value="1"/>
</dbReference>
<dbReference type="GO" id="GO:0043565">
    <property type="term" value="F:sequence-specific DNA binding"/>
    <property type="evidence" value="ECO:0007669"/>
    <property type="project" value="InterPro"/>
</dbReference>
<dbReference type="SMART" id="SM00342">
    <property type="entry name" value="HTH_ARAC"/>
    <property type="match status" value="1"/>
</dbReference>